<feature type="domain" description="IclR-ED" evidence="5">
    <location>
        <begin position="56"/>
        <end position="249"/>
    </location>
</feature>
<dbReference type="PANTHER" id="PTHR30136:SF24">
    <property type="entry name" value="HTH-TYPE TRANSCRIPTIONAL REPRESSOR ALLR"/>
    <property type="match status" value="1"/>
</dbReference>
<keyword evidence="2" id="KW-0238">DNA-binding</keyword>
<dbReference type="PANTHER" id="PTHR30136">
    <property type="entry name" value="HELIX-TURN-HELIX TRANSCRIPTIONAL REGULATOR, ICLR FAMILY"/>
    <property type="match status" value="1"/>
</dbReference>
<dbReference type="Gene3D" id="3.30.450.40">
    <property type="match status" value="1"/>
</dbReference>
<dbReference type="Proteomes" id="UP001596527">
    <property type="component" value="Unassembled WGS sequence"/>
</dbReference>
<keyword evidence="7" id="KW-1185">Reference proteome</keyword>
<evidence type="ECO:0000256" key="2">
    <source>
        <dbReference type="ARBA" id="ARBA00023125"/>
    </source>
</evidence>
<dbReference type="InterPro" id="IPR050707">
    <property type="entry name" value="HTH_MetabolicPath_Reg"/>
</dbReference>
<keyword evidence="3" id="KW-0804">Transcription</keyword>
<dbReference type="PROSITE" id="PS51077">
    <property type="entry name" value="HTH_ICLR"/>
    <property type="match status" value="1"/>
</dbReference>
<dbReference type="InterPro" id="IPR029016">
    <property type="entry name" value="GAF-like_dom_sf"/>
</dbReference>
<evidence type="ECO:0000259" key="5">
    <source>
        <dbReference type="PROSITE" id="PS51078"/>
    </source>
</evidence>
<dbReference type="Gene3D" id="1.10.10.10">
    <property type="entry name" value="Winged helix-like DNA-binding domain superfamily/Winged helix DNA-binding domain"/>
    <property type="match status" value="1"/>
</dbReference>
<dbReference type="InterPro" id="IPR005471">
    <property type="entry name" value="Tscrpt_reg_IclR_N"/>
</dbReference>
<dbReference type="Pfam" id="PF09339">
    <property type="entry name" value="HTH_IclR"/>
    <property type="match status" value="1"/>
</dbReference>
<feature type="domain" description="HTH iclR-type" evidence="4">
    <location>
        <begin position="1"/>
        <end position="62"/>
    </location>
</feature>
<gene>
    <name evidence="6" type="ORF">ACFQWG_07080</name>
</gene>
<dbReference type="RefSeq" id="WP_380973657.1">
    <property type="nucleotide sequence ID" value="NZ_JBHTEF010000001.1"/>
</dbReference>
<dbReference type="InterPro" id="IPR036388">
    <property type="entry name" value="WH-like_DNA-bd_sf"/>
</dbReference>
<evidence type="ECO:0000256" key="3">
    <source>
        <dbReference type="ARBA" id="ARBA00023163"/>
    </source>
</evidence>
<protein>
    <submittedName>
        <fullName evidence="6">IclR family transcriptional regulator</fullName>
    </submittedName>
</protein>
<accession>A0ABW2SMB5</accession>
<dbReference type="PROSITE" id="PS51078">
    <property type="entry name" value="ICLR_ED"/>
    <property type="match status" value="1"/>
</dbReference>
<dbReference type="SUPFAM" id="SSF46785">
    <property type="entry name" value="Winged helix' DNA-binding domain"/>
    <property type="match status" value="1"/>
</dbReference>
<name>A0ABW2SMB5_9ACTO</name>
<comment type="caution">
    <text evidence="6">The sequence shown here is derived from an EMBL/GenBank/DDBJ whole genome shotgun (WGS) entry which is preliminary data.</text>
</comment>
<evidence type="ECO:0000313" key="6">
    <source>
        <dbReference type="EMBL" id="MFC7580959.1"/>
    </source>
</evidence>
<dbReference type="InterPro" id="IPR036390">
    <property type="entry name" value="WH_DNA-bd_sf"/>
</dbReference>
<evidence type="ECO:0000259" key="4">
    <source>
        <dbReference type="PROSITE" id="PS51077"/>
    </source>
</evidence>
<keyword evidence="1" id="KW-0805">Transcription regulation</keyword>
<evidence type="ECO:0000313" key="7">
    <source>
        <dbReference type="Proteomes" id="UP001596527"/>
    </source>
</evidence>
<sequence length="249" mass="27186">MAERVGRVLLAFDGAPHGERGVSELARMIGRERSQVSRMMKALARTGLVTQDEDRRTYRLGWRLRVLTAHAGDDELVDAVRPYLQFLVARTGEAALLSVQIGNEGLVVAREESRYSLQAGGRIGRRSPLHYTAVGRALMFDYDNAHVKTLVSDDLGISSCGPNAPRDLVTLFARLEREREQGYAVASEEVEVGLTAVAVPLRDASGRILGVLNVSGPSSRISDKTDSIEKIVMEASRQATRALGTRRGS</sequence>
<evidence type="ECO:0000256" key="1">
    <source>
        <dbReference type="ARBA" id="ARBA00023015"/>
    </source>
</evidence>
<dbReference type="InterPro" id="IPR014757">
    <property type="entry name" value="Tscrpt_reg_IclR_C"/>
</dbReference>
<dbReference type="SUPFAM" id="SSF55781">
    <property type="entry name" value="GAF domain-like"/>
    <property type="match status" value="1"/>
</dbReference>
<reference evidence="7" key="1">
    <citation type="journal article" date="2019" name="Int. J. Syst. Evol. Microbiol.">
        <title>The Global Catalogue of Microorganisms (GCM) 10K type strain sequencing project: providing services to taxonomists for standard genome sequencing and annotation.</title>
        <authorList>
            <consortium name="The Broad Institute Genomics Platform"/>
            <consortium name="The Broad Institute Genome Sequencing Center for Infectious Disease"/>
            <person name="Wu L."/>
            <person name="Ma J."/>
        </authorList>
    </citation>
    <scope>NUCLEOTIDE SEQUENCE [LARGE SCALE GENOMIC DNA]</scope>
    <source>
        <strain evidence="7">CCUG 56698</strain>
    </source>
</reference>
<proteinExistence type="predicted"/>
<dbReference type="EMBL" id="JBHTEF010000001">
    <property type="protein sequence ID" value="MFC7580959.1"/>
    <property type="molecule type" value="Genomic_DNA"/>
</dbReference>
<organism evidence="6 7">
    <name type="scientific">Schaalia naturae</name>
    <dbReference type="NCBI Taxonomy" id="635203"/>
    <lineage>
        <taxon>Bacteria</taxon>
        <taxon>Bacillati</taxon>
        <taxon>Actinomycetota</taxon>
        <taxon>Actinomycetes</taxon>
        <taxon>Actinomycetales</taxon>
        <taxon>Actinomycetaceae</taxon>
        <taxon>Schaalia</taxon>
    </lineage>
</organism>
<dbReference type="Pfam" id="PF01614">
    <property type="entry name" value="IclR_C"/>
    <property type="match status" value="1"/>
</dbReference>
<dbReference type="SMART" id="SM00346">
    <property type="entry name" value="HTH_ICLR"/>
    <property type="match status" value="1"/>
</dbReference>